<gene>
    <name evidence="1" type="ORF">HYPSUDRAFT_595561</name>
</gene>
<reference evidence="2" key="1">
    <citation type="submission" date="2014-04" db="EMBL/GenBank/DDBJ databases">
        <title>Evolutionary Origins and Diversification of the Mycorrhizal Mutualists.</title>
        <authorList>
            <consortium name="DOE Joint Genome Institute"/>
            <consortium name="Mycorrhizal Genomics Consortium"/>
            <person name="Kohler A."/>
            <person name="Kuo A."/>
            <person name="Nagy L.G."/>
            <person name="Floudas D."/>
            <person name="Copeland A."/>
            <person name="Barry K.W."/>
            <person name="Cichocki N."/>
            <person name="Veneault-Fourrey C."/>
            <person name="LaButti K."/>
            <person name="Lindquist E.A."/>
            <person name="Lipzen A."/>
            <person name="Lundell T."/>
            <person name="Morin E."/>
            <person name="Murat C."/>
            <person name="Riley R."/>
            <person name="Ohm R."/>
            <person name="Sun H."/>
            <person name="Tunlid A."/>
            <person name="Henrissat B."/>
            <person name="Grigoriev I.V."/>
            <person name="Hibbett D.S."/>
            <person name="Martin F."/>
        </authorList>
    </citation>
    <scope>NUCLEOTIDE SEQUENCE [LARGE SCALE GENOMIC DNA]</scope>
    <source>
        <strain evidence="2">FD-334 SS-4</strain>
    </source>
</reference>
<dbReference type="AlphaFoldDB" id="A0A0D2MI06"/>
<keyword evidence="2" id="KW-1185">Reference proteome</keyword>
<evidence type="ECO:0000313" key="2">
    <source>
        <dbReference type="Proteomes" id="UP000054270"/>
    </source>
</evidence>
<protein>
    <submittedName>
        <fullName evidence="1">Uncharacterized protein</fullName>
    </submittedName>
</protein>
<proteinExistence type="predicted"/>
<name>A0A0D2MI06_HYPSF</name>
<evidence type="ECO:0000313" key="1">
    <source>
        <dbReference type="EMBL" id="KJA23268.1"/>
    </source>
</evidence>
<accession>A0A0D2MI06</accession>
<dbReference type="Proteomes" id="UP000054270">
    <property type="component" value="Unassembled WGS sequence"/>
</dbReference>
<sequence>MRHMQATGTYLRTFAPSADFNDSMSNQHGICSAHHSIGLNQAAPLPTHRSLQLPSYQRTSLSSSGSVLDAYHQHYSATRGRRRRGTKNQLTRNDHRTIALRHLTQPPRLCVEILIVGKFTRNNFCRRS</sequence>
<dbReference type="EMBL" id="KN817544">
    <property type="protein sequence ID" value="KJA23268.1"/>
    <property type="molecule type" value="Genomic_DNA"/>
</dbReference>
<organism evidence="1 2">
    <name type="scientific">Hypholoma sublateritium (strain FD-334 SS-4)</name>
    <dbReference type="NCBI Taxonomy" id="945553"/>
    <lineage>
        <taxon>Eukaryota</taxon>
        <taxon>Fungi</taxon>
        <taxon>Dikarya</taxon>
        <taxon>Basidiomycota</taxon>
        <taxon>Agaricomycotina</taxon>
        <taxon>Agaricomycetes</taxon>
        <taxon>Agaricomycetidae</taxon>
        <taxon>Agaricales</taxon>
        <taxon>Agaricineae</taxon>
        <taxon>Strophariaceae</taxon>
        <taxon>Hypholoma</taxon>
    </lineage>
</organism>